<comment type="caution">
    <text evidence="2">The sequence shown here is derived from an EMBL/GenBank/DDBJ whole genome shotgun (WGS) entry which is preliminary data.</text>
</comment>
<gene>
    <name evidence="2" type="ORF">IAB31_08460</name>
</gene>
<dbReference type="EMBL" id="DVGK01000096">
    <property type="protein sequence ID" value="HIR13938.1"/>
    <property type="molecule type" value="Genomic_DNA"/>
</dbReference>
<feature type="domain" description="Protein CotJB" evidence="1">
    <location>
        <begin position="21"/>
        <end position="96"/>
    </location>
</feature>
<evidence type="ECO:0000259" key="1">
    <source>
        <dbReference type="Pfam" id="PF12652"/>
    </source>
</evidence>
<dbReference type="Proteomes" id="UP000886757">
    <property type="component" value="Unassembled WGS sequence"/>
</dbReference>
<reference evidence="2" key="1">
    <citation type="submission" date="2020-10" db="EMBL/GenBank/DDBJ databases">
        <authorList>
            <person name="Gilroy R."/>
        </authorList>
    </citation>
    <scope>NUCLEOTIDE SEQUENCE</scope>
    <source>
        <strain evidence="2">ChiSjej4B22-8148</strain>
    </source>
</reference>
<dbReference type="AlphaFoldDB" id="A0A9D1ACC8"/>
<keyword evidence="2" id="KW-0167">Capsid protein</keyword>
<organism evidence="2 3">
    <name type="scientific">Candidatus Choladousia intestinavium</name>
    <dbReference type="NCBI Taxonomy" id="2840727"/>
    <lineage>
        <taxon>Bacteria</taxon>
        <taxon>Bacillati</taxon>
        <taxon>Bacillota</taxon>
        <taxon>Clostridia</taxon>
        <taxon>Lachnospirales</taxon>
        <taxon>Lachnospiraceae</taxon>
        <taxon>Lachnospiraceae incertae sedis</taxon>
        <taxon>Candidatus Choladousia</taxon>
    </lineage>
</organism>
<accession>A0A9D1ACC8</accession>
<sequence length="100" mass="11592">MRQGRAEPDLSSVPTGNQKRLFCYINEISFAVYETLLFLDTHPFDQDALQYFRTCSTLRNYALEEYAKAYGPLTIDTANDAQSRSWQWMAQPWPWEGGMA</sequence>
<name>A0A9D1ACC8_9FIRM</name>
<keyword evidence="2" id="KW-0946">Virion</keyword>
<evidence type="ECO:0000313" key="3">
    <source>
        <dbReference type="Proteomes" id="UP000886757"/>
    </source>
</evidence>
<proteinExistence type="predicted"/>
<dbReference type="Pfam" id="PF12652">
    <property type="entry name" value="CotJB"/>
    <property type="match status" value="1"/>
</dbReference>
<evidence type="ECO:0000313" key="2">
    <source>
        <dbReference type="EMBL" id="HIR13938.1"/>
    </source>
</evidence>
<dbReference type="InterPro" id="IPR024207">
    <property type="entry name" value="CotJB_dom"/>
</dbReference>
<reference evidence="2" key="2">
    <citation type="journal article" date="2021" name="PeerJ">
        <title>Extensive microbial diversity within the chicken gut microbiome revealed by metagenomics and culture.</title>
        <authorList>
            <person name="Gilroy R."/>
            <person name="Ravi A."/>
            <person name="Getino M."/>
            <person name="Pursley I."/>
            <person name="Horton D.L."/>
            <person name="Alikhan N.F."/>
            <person name="Baker D."/>
            <person name="Gharbi K."/>
            <person name="Hall N."/>
            <person name="Watson M."/>
            <person name="Adriaenssens E.M."/>
            <person name="Foster-Nyarko E."/>
            <person name="Jarju S."/>
            <person name="Secka A."/>
            <person name="Antonio M."/>
            <person name="Oren A."/>
            <person name="Chaudhuri R.R."/>
            <person name="La Ragione R."/>
            <person name="Hildebrand F."/>
            <person name="Pallen M.J."/>
        </authorList>
    </citation>
    <scope>NUCLEOTIDE SEQUENCE</scope>
    <source>
        <strain evidence="2">ChiSjej4B22-8148</strain>
    </source>
</reference>
<protein>
    <submittedName>
        <fullName evidence="2">Spore coat protein CotJB</fullName>
    </submittedName>
</protein>